<reference evidence="1" key="2">
    <citation type="journal article" date="2015" name="Genome Announc.">
        <title>Complete Genome Sequence of a Western Siberian Lymantria dispar Multiple Nucleopolyhedrovirus Isolate.</title>
        <authorList>
            <person name="Kabilov M.R."/>
            <person name="Martemyanov V.V."/>
            <person name="Tupikin A.E."/>
            <person name="Baturina O.A."/>
            <person name="Belousova I.A."/>
            <person name="Bondar A.A."/>
            <person name="Ilyinykh A.V."/>
        </authorList>
    </citation>
    <scope>NUCLEOTIDE SEQUENCE</scope>
    <source>
        <strain evidence="1">LdMNPV-27/2</strain>
    </source>
</reference>
<reference evidence="1" key="1">
    <citation type="journal article" date="2015" name="Dokl. Biochem. Biophys.">
        <title>The enhancin gene: One of the genetic determinants of population variation in baculoviral virulence.</title>
        <authorList>
            <person name="Martemyanov V.V."/>
            <person name="Kabilov M.R."/>
            <person name="Tupikin A.E."/>
            <person name="Baturina O.A."/>
            <person name="Belousova I.A."/>
            <person name="Podgwaite J.D."/>
            <person name="Ilynykh A.V."/>
            <person name="Vlassov V.V."/>
        </authorList>
    </citation>
    <scope>NUCLEOTIDE SEQUENCE</scope>
    <source>
        <strain evidence="1">LdMNPV-27/2</strain>
    </source>
</reference>
<accession>A0A0D3QW87</accession>
<organism evidence="1">
    <name type="scientific">Lymantria dispar multicapsid nuclear polyhedrosis virus</name>
    <name type="common">LdMNPV</name>
    <dbReference type="NCBI Taxonomy" id="10449"/>
    <lineage>
        <taxon>Viruses</taxon>
        <taxon>Viruses incertae sedis</taxon>
        <taxon>Naldaviricetes</taxon>
        <taxon>Lefavirales</taxon>
        <taxon>Baculoviridae</taxon>
        <taxon>Alphabaculovirus</taxon>
        <taxon>Alphabaculovirus lydisparis</taxon>
    </lineage>
</organism>
<reference evidence="1" key="3">
    <citation type="submission" date="2016-04" db="EMBL/GenBank/DDBJ databases">
        <authorList>
            <person name="Evans L.H."/>
            <person name="Alamgir A."/>
            <person name="Owens N."/>
            <person name="Weber N.D."/>
            <person name="Virtaneva K."/>
            <person name="Barbian K."/>
            <person name="Babar A."/>
            <person name="Rosenke K."/>
        </authorList>
    </citation>
    <scope>NUCLEOTIDE SEQUENCE</scope>
    <source>
        <strain evidence="1">LdMNPV-27/2</strain>
    </source>
</reference>
<proteinExistence type="predicted"/>
<protein>
    <submittedName>
        <fullName evidence="1">Orf-132 protein</fullName>
    </submittedName>
</protein>
<sequence>MILQKYNSRIMTESALKADFTDYLLNVKAIVEFVKKYFKEDPTGEDYKRFADSVLKLLGDLIDDYVDGKLLFAADGEFLARLRSVRADMQNDEPAFFDGLCETLQALAVDATTVSCARPDPSKI</sequence>
<organismHost>
    <name type="scientific">Lepidoptera</name>
    <name type="common">moths &amp; butterflies</name>
    <dbReference type="NCBI Taxonomy" id="7088"/>
</organismHost>
<evidence type="ECO:0000313" key="1">
    <source>
        <dbReference type="EMBL" id="AJR20408.1"/>
    </source>
</evidence>
<dbReference type="EMBL" id="KP027546">
    <property type="protein sequence ID" value="AJR20408.1"/>
    <property type="molecule type" value="Genomic_DNA"/>
</dbReference>
<name>A0A0D3QW87_NPVLD</name>